<dbReference type="PANTHER" id="PTHR24220">
    <property type="entry name" value="IMPORT ATP-BINDING PROTEIN"/>
    <property type="match status" value="1"/>
</dbReference>
<comment type="subcellular location">
    <subcellularLocation>
        <location evidence="1">Cell membrane</location>
        <topology evidence="1">Peripheral membrane protein</topology>
    </subcellularLocation>
</comment>
<dbReference type="AlphaFoldDB" id="A0A0R1GTX6"/>
<feature type="domain" description="ABC transporter" evidence="11">
    <location>
        <begin position="5"/>
        <end position="230"/>
    </location>
</feature>
<comment type="similarity">
    <text evidence="8">Belongs to the ABC transporter superfamily. HrtA family.</text>
</comment>
<organism evidence="12 13">
    <name type="scientific">Amylolactobacillus amylotrophicus DSM 20534</name>
    <dbReference type="NCBI Taxonomy" id="1423722"/>
    <lineage>
        <taxon>Bacteria</taxon>
        <taxon>Bacillati</taxon>
        <taxon>Bacillota</taxon>
        <taxon>Bacilli</taxon>
        <taxon>Lactobacillales</taxon>
        <taxon>Lactobacillaceae</taxon>
        <taxon>Amylolactobacillus</taxon>
    </lineage>
</organism>
<keyword evidence="4" id="KW-1003">Cell membrane</keyword>
<dbReference type="EMBL" id="AZCV01000007">
    <property type="protein sequence ID" value="KRK37113.1"/>
    <property type="molecule type" value="Genomic_DNA"/>
</dbReference>
<keyword evidence="7" id="KW-0472">Membrane</keyword>
<dbReference type="GO" id="GO:0005524">
    <property type="term" value="F:ATP binding"/>
    <property type="evidence" value="ECO:0007669"/>
    <property type="project" value="UniProtKB-KW"/>
</dbReference>
<evidence type="ECO:0000256" key="2">
    <source>
        <dbReference type="ARBA" id="ARBA00011131"/>
    </source>
</evidence>
<dbReference type="Gene3D" id="3.40.50.300">
    <property type="entry name" value="P-loop containing nucleotide triphosphate hydrolases"/>
    <property type="match status" value="1"/>
</dbReference>
<evidence type="ECO:0000313" key="12">
    <source>
        <dbReference type="EMBL" id="KRK37113.1"/>
    </source>
</evidence>
<dbReference type="CDD" id="cd03255">
    <property type="entry name" value="ABC_MJ0796_LolCDE_FtsE"/>
    <property type="match status" value="1"/>
</dbReference>
<gene>
    <name evidence="12" type="ORF">FC62_GL001455</name>
</gene>
<comment type="function">
    <text evidence="10">Part of the ABC transporter complex hrt involved in hemin import. Responsible for energy coupling to the transport system.</text>
</comment>
<protein>
    <recommendedName>
        <fullName evidence="9">Putative hemin import ATP-binding protein HrtA</fullName>
    </recommendedName>
</protein>
<dbReference type="InterPro" id="IPR003593">
    <property type="entry name" value="AAA+_ATPase"/>
</dbReference>
<dbReference type="PANTHER" id="PTHR24220:SF666">
    <property type="entry name" value="HEMIN IMPORT ATP-BINDING PROTEIN HRTA-RELATED"/>
    <property type="match status" value="1"/>
</dbReference>
<dbReference type="PATRIC" id="fig|1423722.3.peg.1482"/>
<comment type="subunit">
    <text evidence="2">The complex is composed of two ATP-binding proteins (HrtA), two transmembrane proteins (HrtB) and a solute-binding protein.</text>
</comment>
<evidence type="ECO:0000256" key="7">
    <source>
        <dbReference type="ARBA" id="ARBA00023136"/>
    </source>
</evidence>
<dbReference type="RefSeq" id="WP_056945791.1">
    <property type="nucleotide sequence ID" value="NZ_AZCV01000007.1"/>
</dbReference>
<dbReference type="GO" id="GO:0016887">
    <property type="term" value="F:ATP hydrolysis activity"/>
    <property type="evidence" value="ECO:0007669"/>
    <property type="project" value="InterPro"/>
</dbReference>
<keyword evidence="3" id="KW-0813">Transport</keyword>
<keyword evidence="13" id="KW-1185">Reference proteome</keyword>
<reference evidence="12 13" key="1">
    <citation type="journal article" date="2015" name="Genome Announc.">
        <title>Expanding the biotechnology potential of lactobacilli through comparative genomics of 213 strains and associated genera.</title>
        <authorList>
            <person name="Sun Z."/>
            <person name="Harris H.M."/>
            <person name="McCann A."/>
            <person name="Guo C."/>
            <person name="Argimon S."/>
            <person name="Zhang W."/>
            <person name="Yang X."/>
            <person name="Jeffery I.B."/>
            <person name="Cooney J.C."/>
            <person name="Kagawa T.F."/>
            <person name="Liu W."/>
            <person name="Song Y."/>
            <person name="Salvetti E."/>
            <person name="Wrobel A."/>
            <person name="Rasinkangas P."/>
            <person name="Parkhill J."/>
            <person name="Rea M.C."/>
            <person name="O'Sullivan O."/>
            <person name="Ritari J."/>
            <person name="Douillard F.P."/>
            <person name="Paul Ross R."/>
            <person name="Yang R."/>
            <person name="Briner A.E."/>
            <person name="Felis G.E."/>
            <person name="de Vos W.M."/>
            <person name="Barrangou R."/>
            <person name="Klaenhammer T.R."/>
            <person name="Caufield P.W."/>
            <person name="Cui Y."/>
            <person name="Zhang H."/>
            <person name="O'Toole P.W."/>
        </authorList>
    </citation>
    <scope>NUCLEOTIDE SEQUENCE [LARGE SCALE GENOMIC DNA]</scope>
    <source>
        <strain evidence="12 13">DSM 20534</strain>
    </source>
</reference>
<evidence type="ECO:0000256" key="9">
    <source>
        <dbReference type="ARBA" id="ARBA00024432"/>
    </source>
</evidence>
<evidence type="ECO:0000256" key="3">
    <source>
        <dbReference type="ARBA" id="ARBA00022448"/>
    </source>
</evidence>
<dbReference type="InterPro" id="IPR017911">
    <property type="entry name" value="MacB-like_ATP-bd"/>
</dbReference>
<keyword evidence="5" id="KW-0547">Nucleotide-binding</keyword>
<proteinExistence type="inferred from homology"/>
<sequence>MTQSLVMEHVVKKFGSGHTEITALKGIDFAIDAGEFVAVIGPSGSGKSTFLTIAGGLQTPTAGSIHIGTADFSNLNEKKRAQLRLRKIGFILQGTNLIPFLTVADQFKFIDQVEHRKFQTTRFKDLLTSLDIYELKDKLPRDLSGGERQRVAIAKALYNDPAVILADEPTAALDTNHAYDVVKLLAKEAHEKNKATIMVTHDPRMVAYADRVLAMEDGLLVEKQISDYQVVE</sequence>
<dbReference type="SMART" id="SM00382">
    <property type="entry name" value="AAA"/>
    <property type="match status" value="1"/>
</dbReference>
<comment type="caution">
    <text evidence="12">The sequence shown here is derived from an EMBL/GenBank/DDBJ whole genome shotgun (WGS) entry which is preliminary data.</text>
</comment>
<dbReference type="GO" id="GO:0005886">
    <property type="term" value="C:plasma membrane"/>
    <property type="evidence" value="ECO:0007669"/>
    <property type="project" value="UniProtKB-SubCell"/>
</dbReference>
<evidence type="ECO:0000313" key="13">
    <source>
        <dbReference type="Proteomes" id="UP000050909"/>
    </source>
</evidence>
<evidence type="ECO:0000259" key="11">
    <source>
        <dbReference type="PROSITE" id="PS50893"/>
    </source>
</evidence>
<keyword evidence="6 12" id="KW-0067">ATP-binding</keyword>
<evidence type="ECO:0000256" key="10">
    <source>
        <dbReference type="ARBA" id="ARBA00024721"/>
    </source>
</evidence>
<evidence type="ECO:0000256" key="8">
    <source>
        <dbReference type="ARBA" id="ARBA00024359"/>
    </source>
</evidence>
<evidence type="ECO:0000256" key="6">
    <source>
        <dbReference type="ARBA" id="ARBA00022840"/>
    </source>
</evidence>
<dbReference type="PROSITE" id="PS50893">
    <property type="entry name" value="ABC_TRANSPORTER_2"/>
    <property type="match status" value="1"/>
</dbReference>
<name>A0A0R1GTX6_9LACO</name>
<dbReference type="InterPro" id="IPR027417">
    <property type="entry name" value="P-loop_NTPase"/>
</dbReference>
<dbReference type="InterPro" id="IPR003439">
    <property type="entry name" value="ABC_transporter-like_ATP-bd"/>
</dbReference>
<dbReference type="InterPro" id="IPR017871">
    <property type="entry name" value="ABC_transporter-like_CS"/>
</dbReference>
<accession>A0A0R1GTX6</accession>
<dbReference type="Proteomes" id="UP000050909">
    <property type="component" value="Unassembled WGS sequence"/>
</dbReference>
<dbReference type="InterPro" id="IPR015854">
    <property type="entry name" value="ABC_transpr_LolD-like"/>
</dbReference>
<evidence type="ECO:0000256" key="5">
    <source>
        <dbReference type="ARBA" id="ARBA00022741"/>
    </source>
</evidence>
<dbReference type="PROSITE" id="PS00211">
    <property type="entry name" value="ABC_TRANSPORTER_1"/>
    <property type="match status" value="1"/>
</dbReference>
<dbReference type="Pfam" id="PF00005">
    <property type="entry name" value="ABC_tran"/>
    <property type="match status" value="1"/>
</dbReference>
<dbReference type="GO" id="GO:0022857">
    <property type="term" value="F:transmembrane transporter activity"/>
    <property type="evidence" value="ECO:0007669"/>
    <property type="project" value="TreeGrafter"/>
</dbReference>
<dbReference type="SUPFAM" id="SSF52540">
    <property type="entry name" value="P-loop containing nucleoside triphosphate hydrolases"/>
    <property type="match status" value="1"/>
</dbReference>
<evidence type="ECO:0000256" key="4">
    <source>
        <dbReference type="ARBA" id="ARBA00022475"/>
    </source>
</evidence>
<evidence type="ECO:0000256" key="1">
    <source>
        <dbReference type="ARBA" id="ARBA00004202"/>
    </source>
</evidence>